<evidence type="ECO:0000256" key="1">
    <source>
        <dbReference type="ARBA" id="ARBA00004651"/>
    </source>
</evidence>
<feature type="non-terminal residue" evidence="9">
    <location>
        <position position="1"/>
    </location>
</feature>
<dbReference type="InterPro" id="IPR035906">
    <property type="entry name" value="MetI-like_sf"/>
</dbReference>
<gene>
    <name evidence="9" type="ORF">S06H3_50404</name>
</gene>
<proteinExistence type="predicted"/>
<feature type="domain" description="ABC transmembrane type-1" evidence="8">
    <location>
        <begin position="30"/>
        <end position="210"/>
    </location>
</feature>
<dbReference type="GO" id="GO:0005886">
    <property type="term" value="C:plasma membrane"/>
    <property type="evidence" value="ECO:0007669"/>
    <property type="project" value="UniProtKB-SubCell"/>
</dbReference>
<dbReference type="SUPFAM" id="SSF161098">
    <property type="entry name" value="MetI-like"/>
    <property type="match status" value="1"/>
</dbReference>
<keyword evidence="5 7" id="KW-1133">Transmembrane helix</keyword>
<dbReference type="PANTHER" id="PTHR30151">
    <property type="entry name" value="ALKANE SULFONATE ABC TRANSPORTER-RELATED, MEMBRANE SUBUNIT"/>
    <property type="match status" value="1"/>
</dbReference>
<dbReference type="InterPro" id="IPR000515">
    <property type="entry name" value="MetI-like"/>
</dbReference>
<accession>X1PVY4</accession>
<keyword evidence="2" id="KW-0813">Transport</keyword>
<protein>
    <recommendedName>
        <fullName evidence="8">ABC transmembrane type-1 domain-containing protein</fullName>
    </recommendedName>
</protein>
<evidence type="ECO:0000256" key="3">
    <source>
        <dbReference type="ARBA" id="ARBA00022475"/>
    </source>
</evidence>
<feature type="transmembrane region" description="Helical" evidence="7">
    <location>
        <begin position="68"/>
        <end position="90"/>
    </location>
</feature>
<feature type="transmembrane region" description="Helical" evidence="7">
    <location>
        <begin position="34"/>
        <end position="56"/>
    </location>
</feature>
<keyword evidence="3" id="KW-1003">Cell membrane</keyword>
<comment type="subcellular location">
    <subcellularLocation>
        <location evidence="1">Cell membrane</location>
        <topology evidence="1">Multi-pass membrane protein</topology>
    </subcellularLocation>
</comment>
<evidence type="ECO:0000256" key="5">
    <source>
        <dbReference type="ARBA" id="ARBA00022989"/>
    </source>
</evidence>
<dbReference type="EMBL" id="BARV01031915">
    <property type="protein sequence ID" value="GAI43000.1"/>
    <property type="molecule type" value="Genomic_DNA"/>
</dbReference>
<comment type="caution">
    <text evidence="9">The sequence shown here is derived from an EMBL/GenBank/DDBJ whole genome shotgun (WGS) entry which is preliminary data.</text>
</comment>
<dbReference type="GO" id="GO:0055085">
    <property type="term" value="P:transmembrane transport"/>
    <property type="evidence" value="ECO:0007669"/>
    <property type="project" value="InterPro"/>
</dbReference>
<evidence type="ECO:0000259" key="8">
    <source>
        <dbReference type="PROSITE" id="PS50928"/>
    </source>
</evidence>
<name>X1PVY4_9ZZZZ</name>
<dbReference type="Pfam" id="PF00528">
    <property type="entry name" value="BPD_transp_1"/>
    <property type="match status" value="1"/>
</dbReference>
<organism evidence="9">
    <name type="scientific">marine sediment metagenome</name>
    <dbReference type="NCBI Taxonomy" id="412755"/>
    <lineage>
        <taxon>unclassified sequences</taxon>
        <taxon>metagenomes</taxon>
        <taxon>ecological metagenomes</taxon>
    </lineage>
</organism>
<evidence type="ECO:0000256" key="6">
    <source>
        <dbReference type="ARBA" id="ARBA00023136"/>
    </source>
</evidence>
<evidence type="ECO:0000256" key="2">
    <source>
        <dbReference type="ARBA" id="ARBA00022448"/>
    </source>
</evidence>
<dbReference type="Gene3D" id="1.10.3720.10">
    <property type="entry name" value="MetI-like"/>
    <property type="match status" value="1"/>
</dbReference>
<keyword evidence="6 7" id="KW-0472">Membrane</keyword>
<keyword evidence="4 7" id="KW-0812">Transmembrane</keyword>
<dbReference type="PROSITE" id="PS50928">
    <property type="entry name" value="ABC_TM1"/>
    <property type="match status" value="1"/>
</dbReference>
<reference evidence="9" key="1">
    <citation type="journal article" date="2014" name="Front. Microbiol.">
        <title>High frequency of phylogenetically diverse reductive dehalogenase-homologous genes in deep subseafloor sedimentary metagenomes.</title>
        <authorList>
            <person name="Kawai M."/>
            <person name="Futagami T."/>
            <person name="Toyoda A."/>
            <person name="Takaki Y."/>
            <person name="Nishi S."/>
            <person name="Hori S."/>
            <person name="Arai W."/>
            <person name="Tsubouchi T."/>
            <person name="Morono Y."/>
            <person name="Uchiyama I."/>
            <person name="Ito T."/>
            <person name="Fujiyama A."/>
            <person name="Inagaki F."/>
            <person name="Takami H."/>
        </authorList>
    </citation>
    <scope>NUCLEOTIDE SEQUENCE</scope>
    <source>
        <strain evidence="9">Expedition CK06-06</strain>
    </source>
</reference>
<evidence type="ECO:0000256" key="4">
    <source>
        <dbReference type="ARBA" id="ARBA00022692"/>
    </source>
</evidence>
<sequence length="223" mass="24772">AGIRPLPYLRTPYEAFKVIIDERSNFIDHTLATFYRSILGFGLGSAVGILVALLTSWSKYIKASVNPWIFIIKPIPVLALIPIFLFWFGVQEWGKILYISMACFFMVVVISADAIGNIAKIYYWSASSLGSSRGDIYKRIVLPAIMPGIVGGLRVAATTAPALALAAEFMAAKKGLGHYMIKALFVYRVDRMFASILLITFIAIINDSIIRIVDKKVNAWTER</sequence>
<feature type="transmembrane region" description="Helical" evidence="7">
    <location>
        <begin position="140"/>
        <end position="172"/>
    </location>
</feature>
<feature type="transmembrane region" description="Helical" evidence="7">
    <location>
        <begin position="96"/>
        <end position="119"/>
    </location>
</feature>
<feature type="transmembrane region" description="Helical" evidence="7">
    <location>
        <begin position="192"/>
        <end position="213"/>
    </location>
</feature>
<evidence type="ECO:0000256" key="7">
    <source>
        <dbReference type="SAM" id="Phobius"/>
    </source>
</evidence>
<dbReference type="AlphaFoldDB" id="X1PVY4"/>
<dbReference type="PANTHER" id="PTHR30151:SF0">
    <property type="entry name" value="ABC TRANSPORTER PERMEASE PROTEIN MJ0413-RELATED"/>
    <property type="match status" value="1"/>
</dbReference>
<dbReference type="CDD" id="cd06261">
    <property type="entry name" value="TM_PBP2"/>
    <property type="match status" value="1"/>
</dbReference>
<evidence type="ECO:0000313" key="9">
    <source>
        <dbReference type="EMBL" id="GAI43000.1"/>
    </source>
</evidence>